<dbReference type="Pfam" id="PF13439">
    <property type="entry name" value="Glyco_transf_4"/>
    <property type="match status" value="1"/>
</dbReference>
<feature type="domain" description="Glycosyltransferase subfamily 4-like N-terminal" evidence="1">
    <location>
        <begin position="33"/>
        <end position="206"/>
    </location>
</feature>
<sequence>MKILELGPYILIQGHKHGMKNQTGFAYMFRDIVDMLADQHEVYVMTQSILTDEMHVGKWVLLKRSIFTIFRNFCWKYFVTALKFGNKFGMNFKQRLKIIFYFLSAGQVEAVIKTHRPDIIHIHSIDIYTVPYFMAAAKYDIPVICTLHALVSFNKMISDKMHRRIEEAYLQMIIENGYDVSVVSSGMLERITSRYGINKIRVILNFFSILDNYQSNISLGGKKNDVKTIVCVGSLAYRKNQIQLLRVLPVVQKHFADKFEIQLNIIGDGEDWDMLHTYVDNNKLSGLIFNGRLQKPDVYANIEASDLLVLPSIDEGFGLPIIEAYNLGTPVVTFGDLDAINDLYSEDCMVFAKDHKDETLAKAIIAALSRKWDKDVIRSFSKKFSADVISQQYEEYIQKATKALDKRDIDKFINKILS</sequence>
<evidence type="ECO:0000313" key="2">
    <source>
        <dbReference type="EMBL" id="BDB54719.1"/>
    </source>
</evidence>
<reference evidence="2 3" key="2">
    <citation type="journal article" date="2022" name="Microorganisms">
        <title>Complete Genome Sequences of Two Flavobacterium ammonificans Strains and a Flavobacterium ammoniigenes Strain of Ammonifying Bacterioplankton Isolated from Surface River Water.</title>
        <authorList>
            <person name="Suda W."/>
            <person name="Ogata Y."/>
            <person name="Shindo C."/>
            <person name="Watanabe K."/>
        </authorList>
    </citation>
    <scope>NUCLEOTIDE SEQUENCE [LARGE SCALE GENOMIC DNA]</scope>
    <source>
        <strain evidence="2 3">GENT5</strain>
    </source>
</reference>
<dbReference type="SUPFAM" id="SSF53756">
    <property type="entry name" value="UDP-Glycosyltransferase/glycogen phosphorylase"/>
    <property type="match status" value="1"/>
</dbReference>
<proteinExistence type="predicted"/>
<evidence type="ECO:0000313" key="3">
    <source>
        <dbReference type="Proteomes" id="UP001319867"/>
    </source>
</evidence>
<evidence type="ECO:0000259" key="1">
    <source>
        <dbReference type="Pfam" id="PF13439"/>
    </source>
</evidence>
<keyword evidence="3" id="KW-1185">Reference proteome</keyword>
<dbReference type="InterPro" id="IPR028098">
    <property type="entry name" value="Glyco_trans_4-like_N"/>
</dbReference>
<reference evidence="2 3" key="1">
    <citation type="journal article" date="2022" name="Int. J. Syst. Evol. Microbiol.">
        <title>Flavobacterium ammonificans sp. nov. and Flavobacterium ammoniigenes sp. nov., ammonifying bacteria isolated from surface river water.</title>
        <authorList>
            <person name="Watanabe K."/>
            <person name="Kitamura T."/>
            <person name="Ogata Y."/>
            <person name="Shindo C."/>
            <person name="Suda W."/>
        </authorList>
    </citation>
    <scope>NUCLEOTIDE SEQUENCE [LARGE SCALE GENOMIC DNA]</scope>
    <source>
        <strain evidence="2 3">GENT5</strain>
    </source>
</reference>
<accession>A0ABN6KZ72</accession>
<gene>
    <name evidence="2" type="ORF">GENT5_10240</name>
</gene>
<organism evidence="2 3">
    <name type="scientific">Flavobacterium ammoniigenes</name>
    <dbReference type="NCBI Taxonomy" id="1751095"/>
    <lineage>
        <taxon>Bacteria</taxon>
        <taxon>Pseudomonadati</taxon>
        <taxon>Bacteroidota</taxon>
        <taxon>Flavobacteriia</taxon>
        <taxon>Flavobacteriales</taxon>
        <taxon>Flavobacteriaceae</taxon>
        <taxon>Flavobacterium</taxon>
    </lineage>
</organism>
<protein>
    <recommendedName>
        <fullName evidence="1">Glycosyltransferase subfamily 4-like N-terminal domain-containing protein</fullName>
    </recommendedName>
</protein>
<dbReference type="Proteomes" id="UP001319867">
    <property type="component" value="Chromosome"/>
</dbReference>
<dbReference type="PANTHER" id="PTHR45947">
    <property type="entry name" value="SULFOQUINOVOSYL TRANSFERASE SQD2"/>
    <property type="match status" value="1"/>
</dbReference>
<dbReference type="RefSeq" id="WP_229316124.1">
    <property type="nucleotide sequence ID" value="NZ_AP025184.1"/>
</dbReference>
<dbReference type="CDD" id="cd03801">
    <property type="entry name" value="GT4_PimA-like"/>
    <property type="match status" value="1"/>
</dbReference>
<dbReference type="InterPro" id="IPR050194">
    <property type="entry name" value="Glycosyltransferase_grp1"/>
</dbReference>
<dbReference type="Gene3D" id="3.40.50.2000">
    <property type="entry name" value="Glycogen Phosphorylase B"/>
    <property type="match status" value="2"/>
</dbReference>
<dbReference type="PANTHER" id="PTHR45947:SF3">
    <property type="entry name" value="SULFOQUINOVOSYL TRANSFERASE SQD2"/>
    <property type="match status" value="1"/>
</dbReference>
<dbReference type="EMBL" id="AP025184">
    <property type="protein sequence ID" value="BDB54719.1"/>
    <property type="molecule type" value="Genomic_DNA"/>
</dbReference>
<name>A0ABN6KZ72_9FLAO</name>
<dbReference type="Pfam" id="PF13692">
    <property type="entry name" value="Glyco_trans_1_4"/>
    <property type="match status" value="1"/>
</dbReference>